<dbReference type="Proteomes" id="UP000239898">
    <property type="component" value="Unassembled WGS sequence"/>
</dbReference>
<gene>
    <name evidence="1" type="ORF">XthCFBP4691_01395</name>
</gene>
<comment type="caution">
    <text evidence="1">The sequence shown here is derived from an EMBL/GenBank/DDBJ whole genome shotgun (WGS) entry which is preliminary data.</text>
</comment>
<dbReference type="SUPFAM" id="SSF48576">
    <property type="entry name" value="Terpenoid synthases"/>
    <property type="match status" value="1"/>
</dbReference>
<organism evidence="1 2">
    <name type="scientific">Xanthomonas theicola</name>
    <dbReference type="NCBI Taxonomy" id="56464"/>
    <lineage>
        <taxon>Bacteria</taxon>
        <taxon>Pseudomonadati</taxon>
        <taxon>Pseudomonadota</taxon>
        <taxon>Gammaproteobacteria</taxon>
        <taxon>Lysobacterales</taxon>
        <taxon>Lysobacteraceae</taxon>
        <taxon>Xanthomonas</taxon>
    </lineage>
</organism>
<dbReference type="Gene3D" id="1.10.600.10">
    <property type="entry name" value="Farnesyl Diphosphate Synthase"/>
    <property type="match status" value="1"/>
</dbReference>
<proteinExistence type="predicted"/>
<evidence type="ECO:0000313" key="2">
    <source>
        <dbReference type="Proteomes" id="UP000239898"/>
    </source>
</evidence>
<protein>
    <submittedName>
        <fullName evidence="1">Uncharacterized protein</fullName>
    </submittedName>
</protein>
<dbReference type="InterPro" id="IPR008949">
    <property type="entry name" value="Isoprenoid_synthase_dom_sf"/>
</dbReference>
<dbReference type="RefSeq" id="WP_128418769.1">
    <property type="nucleotide sequence ID" value="NZ_CP049017.1"/>
</dbReference>
<dbReference type="EMBL" id="MIGX01000003">
    <property type="protein sequence ID" value="PPT93067.1"/>
    <property type="molecule type" value="Genomic_DNA"/>
</dbReference>
<keyword evidence="2" id="KW-1185">Reference proteome</keyword>
<dbReference type="AlphaFoldDB" id="A0A2S6ZLC8"/>
<dbReference type="OrthoDB" id="8195780at2"/>
<sequence>MIRTERALEQVLEWGRSLAGFADEHAAEAVRGGQYILQRIHQSLCQTSVRTGRDPQDERLIVAFYCELALLFWLDDCNDLGLIAPDQLAAVERALGHGVPCAVPGFDGCAALRASLAALAYDRRDYVQLLADTRSYCAALRSSAQASAPQGWSYAEYLHNGIDSIAYANVFCCLSLLWGLDMATWRECPAFRQALWLISAVGRLQNDLHGRDKDRSAGESDNVAILLQQRYPAMPVLEFLGDELAGYACMLRRVMAEKRFPEPWVQLIEAMSAIRAQYYQTSTSRYRNADADEGERAPA</sequence>
<accession>A0A2S6ZLC8</accession>
<name>A0A2S6ZLC8_9XANT</name>
<evidence type="ECO:0000313" key="1">
    <source>
        <dbReference type="EMBL" id="PPT93067.1"/>
    </source>
</evidence>
<dbReference type="Pfam" id="PF19086">
    <property type="entry name" value="Terpene_syn_C_2"/>
    <property type="match status" value="1"/>
</dbReference>
<reference evidence="1 2" key="1">
    <citation type="submission" date="2016-08" db="EMBL/GenBank/DDBJ databases">
        <title>Evolution of the type three secretion system and type three effector repertoires in Xanthomonas.</title>
        <authorList>
            <person name="Merda D."/>
            <person name="Briand M."/>
            <person name="Bosis E."/>
            <person name="Rousseau C."/>
            <person name="Portier P."/>
            <person name="Jacques M.-A."/>
            <person name="Fischer-Le Saux M."/>
        </authorList>
    </citation>
    <scope>NUCLEOTIDE SEQUENCE [LARGE SCALE GENOMIC DNA]</scope>
    <source>
        <strain evidence="1 2">CFBP 4691</strain>
    </source>
</reference>